<dbReference type="EMBL" id="KV441549">
    <property type="protein sequence ID" value="OAG10788.1"/>
    <property type="molecule type" value="Genomic_DNA"/>
</dbReference>
<reference evidence="1 2" key="1">
    <citation type="submission" date="2016-05" db="EMBL/GenBank/DDBJ databases">
        <title>Comparative analysis of secretome profiles of manganese(II)-oxidizing ascomycete fungi.</title>
        <authorList>
            <consortium name="DOE Joint Genome Institute"/>
            <person name="Zeiner C.A."/>
            <person name="Purvine S.O."/>
            <person name="Zink E.M."/>
            <person name="Wu S."/>
            <person name="Pasa-Tolic L."/>
            <person name="Chaput D.L."/>
            <person name="Haridas S."/>
            <person name="Grigoriev I.V."/>
            <person name="Santelli C.M."/>
            <person name="Hansel C.M."/>
        </authorList>
    </citation>
    <scope>NUCLEOTIDE SEQUENCE [LARGE SCALE GENOMIC DNA]</scope>
    <source>
        <strain evidence="1 2">AP3s5-JAC2a</strain>
    </source>
</reference>
<dbReference type="InParanoid" id="A0A177CUU4"/>
<evidence type="ECO:0000313" key="2">
    <source>
        <dbReference type="Proteomes" id="UP000077069"/>
    </source>
</evidence>
<keyword evidence="2" id="KW-1185">Reference proteome</keyword>
<dbReference type="OrthoDB" id="10624508at2759"/>
<dbReference type="GeneID" id="28770003"/>
<accession>A0A177CUU4</accession>
<name>A0A177CUU4_9PLEO</name>
<proteinExistence type="predicted"/>
<sequence length="173" mass="19335">MCDMQTDQASYQAITFHAYQKHNMGPLQGTALSVEEAPQATQGCQEVRRGQLCLAYLAREDLNSPIALLPCTTWTSKMGCSTRVIERRRPSPRRGDTGHGGRERLVCTLRFHWIRWAVGFSRTPKVRLPIPPTSSLADSSREDDAQHRWLPPVQFVCEVTAPCLDAQMPGSSP</sequence>
<gene>
    <name evidence="1" type="ORF">CC84DRAFT_494137</name>
</gene>
<dbReference type="Proteomes" id="UP000077069">
    <property type="component" value="Unassembled WGS sequence"/>
</dbReference>
<organism evidence="1 2">
    <name type="scientific">Paraphaeosphaeria sporulosa</name>
    <dbReference type="NCBI Taxonomy" id="1460663"/>
    <lineage>
        <taxon>Eukaryota</taxon>
        <taxon>Fungi</taxon>
        <taxon>Dikarya</taxon>
        <taxon>Ascomycota</taxon>
        <taxon>Pezizomycotina</taxon>
        <taxon>Dothideomycetes</taxon>
        <taxon>Pleosporomycetidae</taxon>
        <taxon>Pleosporales</taxon>
        <taxon>Massarineae</taxon>
        <taxon>Didymosphaeriaceae</taxon>
        <taxon>Paraphaeosphaeria</taxon>
    </lineage>
</organism>
<dbReference type="AlphaFoldDB" id="A0A177CUU4"/>
<evidence type="ECO:0000313" key="1">
    <source>
        <dbReference type="EMBL" id="OAG10788.1"/>
    </source>
</evidence>
<dbReference type="RefSeq" id="XP_018041153.1">
    <property type="nucleotide sequence ID" value="XM_018186517.1"/>
</dbReference>
<protein>
    <submittedName>
        <fullName evidence="1">Uncharacterized protein</fullName>
    </submittedName>
</protein>